<keyword evidence="1" id="KW-0521">NADP</keyword>
<evidence type="ECO:0000313" key="3">
    <source>
        <dbReference type="EMBL" id="MTD56517.1"/>
    </source>
</evidence>
<dbReference type="Gene3D" id="3.90.180.10">
    <property type="entry name" value="Medium-chain alcohol dehydrogenases, catalytic domain"/>
    <property type="match status" value="1"/>
</dbReference>
<proteinExistence type="predicted"/>
<name>A0A6N7YTZ0_9PSEU</name>
<evidence type="ECO:0000313" key="4">
    <source>
        <dbReference type="Proteomes" id="UP000440096"/>
    </source>
</evidence>
<accession>A0A6N7YTZ0</accession>
<organism evidence="3 4">
    <name type="scientific">Amycolatopsis pithecellobii</name>
    <dbReference type="NCBI Taxonomy" id="664692"/>
    <lineage>
        <taxon>Bacteria</taxon>
        <taxon>Bacillati</taxon>
        <taxon>Actinomycetota</taxon>
        <taxon>Actinomycetes</taxon>
        <taxon>Pseudonocardiales</taxon>
        <taxon>Pseudonocardiaceae</taxon>
        <taxon>Amycolatopsis</taxon>
    </lineage>
</organism>
<dbReference type="EMBL" id="WMBA01000035">
    <property type="protein sequence ID" value="MTD56517.1"/>
    <property type="molecule type" value="Genomic_DNA"/>
</dbReference>
<reference evidence="3 4" key="1">
    <citation type="submission" date="2019-11" db="EMBL/GenBank/DDBJ databases">
        <title>Draft genome of Amycolatopsis RM579.</title>
        <authorList>
            <person name="Duangmal K."/>
            <person name="Mingma R."/>
        </authorList>
    </citation>
    <scope>NUCLEOTIDE SEQUENCE [LARGE SCALE GENOMIC DNA]</scope>
    <source>
        <strain evidence="3 4">RM579</strain>
    </source>
</reference>
<dbReference type="InterPro" id="IPR036291">
    <property type="entry name" value="NAD(P)-bd_dom_sf"/>
</dbReference>
<evidence type="ECO:0000256" key="1">
    <source>
        <dbReference type="ARBA" id="ARBA00022857"/>
    </source>
</evidence>
<dbReference type="InterPro" id="IPR051603">
    <property type="entry name" value="Zinc-ADH_QOR/CCCR"/>
</dbReference>
<feature type="domain" description="Enoyl reductase (ER)" evidence="2">
    <location>
        <begin position="22"/>
        <end position="360"/>
    </location>
</feature>
<dbReference type="Proteomes" id="UP000440096">
    <property type="component" value="Unassembled WGS sequence"/>
</dbReference>
<protein>
    <submittedName>
        <fullName evidence="3">Zinc-binding dehydrogenase</fullName>
    </submittedName>
</protein>
<evidence type="ECO:0000259" key="2">
    <source>
        <dbReference type="SMART" id="SM00829"/>
    </source>
</evidence>
<dbReference type="PANTHER" id="PTHR44154:SF1">
    <property type="entry name" value="QUINONE OXIDOREDUCTASE"/>
    <property type="match status" value="1"/>
</dbReference>
<sequence>MVTANDADVEENMKAVRLFEYGGPDVLVYVDVPVPVVGVDEVLIRVRATSANAWDLRYRAGHLPASLPGRGAFPLPFQLGRDAAGEIVAVGADVNRWHVGDRVVQMAHPACGRCAMCLRGNDNLCLDVEVPGHQIFGGNAEYIVRHQDAVLTIPDGVGFEVAAATMWSYSTPLNCARRAPVGPGDTVLITGASGSMATACAQVAKLNGAIVIGTTTKTDRDDRLKAAGYDHIVHSTDPRMTDHVRDLTRGLGVDAVWDCVGGDDFFQLSVLCVRVGGTVLVLGAPLDAGRNLDMSIMTFIAKEMNVHGVRGARRRDNEICLELLADRKISPVIDRTFPLSQAAEAHAYLESQGPIGKVLLLP</sequence>
<dbReference type="PANTHER" id="PTHR44154">
    <property type="entry name" value="QUINONE OXIDOREDUCTASE"/>
    <property type="match status" value="1"/>
</dbReference>
<gene>
    <name evidence="3" type="ORF">GKO32_21440</name>
</gene>
<dbReference type="AlphaFoldDB" id="A0A6N7YTZ0"/>
<dbReference type="GO" id="GO:0016491">
    <property type="term" value="F:oxidoreductase activity"/>
    <property type="evidence" value="ECO:0007669"/>
    <property type="project" value="InterPro"/>
</dbReference>
<dbReference type="SUPFAM" id="SSF51735">
    <property type="entry name" value="NAD(P)-binding Rossmann-fold domains"/>
    <property type="match status" value="1"/>
</dbReference>
<dbReference type="SMART" id="SM00829">
    <property type="entry name" value="PKS_ER"/>
    <property type="match status" value="1"/>
</dbReference>
<dbReference type="SUPFAM" id="SSF50129">
    <property type="entry name" value="GroES-like"/>
    <property type="match status" value="1"/>
</dbReference>
<dbReference type="InterPro" id="IPR011032">
    <property type="entry name" value="GroES-like_sf"/>
</dbReference>
<dbReference type="OrthoDB" id="334894at2"/>
<keyword evidence="4" id="KW-1185">Reference proteome</keyword>
<dbReference type="InterPro" id="IPR013154">
    <property type="entry name" value="ADH-like_N"/>
</dbReference>
<dbReference type="Pfam" id="PF13602">
    <property type="entry name" value="ADH_zinc_N_2"/>
    <property type="match status" value="1"/>
</dbReference>
<dbReference type="InterPro" id="IPR020843">
    <property type="entry name" value="ER"/>
</dbReference>
<comment type="caution">
    <text evidence="3">The sequence shown here is derived from an EMBL/GenBank/DDBJ whole genome shotgun (WGS) entry which is preliminary data.</text>
</comment>
<dbReference type="Pfam" id="PF08240">
    <property type="entry name" value="ADH_N"/>
    <property type="match status" value="1"/>
</dbReference>